<keyword evidence="2" id="KW-1185">Reference proteome</keyword>
<dbReference type="Proteomes" id="UP000886998">
    <property type="component" value="Unassembled WGS sequence"/>
</dbReference>
<proteinExistence type="predicted"/>
<accession>A0A8X7C3V8</accession>
<comment type="caution">
    <text evidence="1">The sequence shown here is derived from an EMBL/GenBank/DDBJ whole genome shotgun (WGS) entry which is preliminary data.</text>
</comment>
<evidence type="ECO:0000313" key="2">
    <source>
        <dbReference type="Proteomes" id="UP000886998"/>
    </source>
</evidence>
<dbReference type="OrthoDB" id="6433005at2759"/>
<name>A0A8X7C3V8_9ARAC</name>
<evidence type="ECO:0000313" key="1">
    <source>
        <dbReference type="EMBL" id="GFY54585.1"/>
    </source>
</evidence>
<dbReference type="EMBL" id="BMAV01009939">
    <property type="protein sequence ID" value="GFY54585.1"/>
    <property type="molecule type" value="Genomic_DNA"/>
</dbReference>
<dbReference type="AlphaFoldDB" id="A0A8X7C3V8"/>
<sequence>MACCWVHMQRWIKHSPVPQLKCVHEVSEESFYPQERTSGKILLILDSHASHYSDVAVLDIAAENDVIRFSSKPHHPVFYLFARFTNH</sequence>
<reference evidence="1" key="1">
    <citation type="submission" date="2020-08" db="EMBL/GenBank/DDBJ databases">
        <title>Multicomponent nature underlies the extraordinary mechanical properties of spider dragline silk.</title>
        <authorList>
            <person name="Kono N."/>
            <person name="Nakamura H."/>
            <person name="Mori M."/>
            <person name="Yoshida Y."/>
            <person name="Ohtoshi R."/>
            <person name="Malay A.D."/>
            <person name="Moran D.A.P."/>
            <person name="Tomita M."/>
            <person name="Numata K."/>
            <person name="Arakawa K."/>
        </authorList>
    </citation>
    <scope>NUCLEOTIDE SEQUENCE</scope>
</reference>
<organism evidence="1 2">
    <name type="scientific">Trichonephila inaurata madagascariensis</name>
    <dbReference type="NCBI Taxonomy" id="2747483"/>
    <lineage>
        <taxon>Eukaryota</taxon>
        <taxon>Metazoa</taxon>
        <taxon>Ecdysozoa</taxon>
        <taxon>Arthropoda</taxon>
        <taxon>Chelicerata</taxon>
        <taxon>Arachnida</taxon>
        <taxon>Araneae</taxon>
        <taxon>Araneomorphae</taxon>
        <taxon>Entelegynae</taxon>
        <taxon>Araneoidea</taxon>
        <taxon>Nephilidae</taxon>
        <taxon>Trichonephila</taxon>
        <taxon>Trichonephila inaurata</taxon>
    </lineage>
</organism>
<gene>
    <name evidence="1" type="ORF">TNIN_196891</name>
</gene>
<protein>
    <submittedName>
        <fullName evidence="1">Uncharacterized protein</fullName>
    </submittedName>
</protein>